<protein>
    <recommendedName>
        <fullName evidence="3">PH domain-containing protein</fullName>
    </recommendedName>
</protein>
<keyword evidence="2" id="KW-1185">Reference proteome</keyword>
<organism evidence="1 2">
    <name type="scientific">Cinchona calisaya</name>
    <dbReference type="NCBI Taxonomy" id="153742"/>
    <lineage>
        <taxon>Eukaryota</taxon>
        <taxon>Viridiplantae</taxon>
        <taxon>Streptophyta</taxon>
        <taxon>Embryophyta</taxon>
        <taxon>Tracheophyta</taxon>
        <taxon>Spermatophyta</taxon>
        <taxon>Magnoliopsida</taxon>
        <taxon>eudicotyledons</taxon>
        <taxon>Gunneridae</taxon>
        <taxon>Pentapetalae</taxon>
        <taxon>asterids</taxon>
        <taxon>lamiids</taxon>
        <taxon>Gentianales</taxon>
        <taxon>Rubiaceae</taxon>
        <taxon>Cinchonoideae</taxon>
        <taxon>Cinchoneae</taxon>
        <taxon>Cinchona</taxon>
    </lineage>
</organism>
<dbReference type="Proteomes" id="UP001630127">
    <property type="component" value="Unassembled WGS sequence"/>
</dbReference>
<proteinExistence type="predicted"/>
<dbReference type="AlphaFoldDB" id="A0ABD2Z3K3"/>
<name>A0ABD2Z3K3_9GENT</name>
<dbReference type="EMBL" id="JBJUIK010000011">
    <property type="protein sequence ID" value="KAL3513679.1"/>
    <property type="molecule type" value="Genomic_DNA"/>
</dbReference>
<evidence type="ECO:0000313" key="2">
    <source>
        <dbReference type="Proteomes" id="UP001630127"/>
    </source>
</evidence>
<evidence type="ECO:0000313" key="1">
    <source>
        <dbReference type="EMBL" id="KAL3513679.1"/>
    </source>
</evidence>
<accession>A0ABD2Z3K3</accession>
<evidence type="ECO:0008006" key="3">
    <source>
        <dbReference type="Google" id="ProtNLM"/>
    </source>
</evidence>
<reference evidence="1 2" key="1">
    <citation type="submission" date="2024-11" db="EMBL/GenBank/DDBJ databases">
        <title>A near-complete genome assembly of Cinchona calisaya.</title>
        <authorList>
            <person name="Lian D.C."/>
            <person name="Zhao X.W."/>
            <person name="Wei L."/>
        </authorList>
    </citation>
    <scope>NUCLEOTIDE SEQUENCE [LARGE SCALE GENOMIC DNA]</scope>
    <source>
        <tissue evidence="1">Nenye</tissue>
    </source>
</reference>
<gene>
    <name evidence="1" type="ORF">ACH5RR_026396</name>
</gene>
<comment type="caution">
    <text evidence="1">The sequence shown here is derived from an EMBL/GenBank/DDBJ whole genome shotgun (WGS) entry which is preliminary data.</text>
</comment>
<sequence length="79" mass="9116">MADGKLIAYDDKKSKARFIVDNGTSNDMQQWVDSLEAHRRELKDQINEVLMGVASMAQSVDYLRLGLVREFHTFKEKIN</sequence>